<dbReference type="Proteomes" id="UP000431913">
    <property type="component" value="Unassembled WGS sequence"/>
</dbReference>
<dbReference type="InterPro" id="IPR000182">
    <property type="entry name" value="GNAT_dom"/>
</dbReference>
<comment type="caution">
    <text evidence="2">The sequence shown here is derived from an EMBL/GenBank/DDBJ whole genome shotgun (WGS) entry which is preliminary data.</text>
</comment>
<dbReference type="SUPFAM" id="SSF55729">
    <property type="entry name" value="Acyl-CoA N-acyltransferases (Nat)"/>
    <property type="match status" value="1"/>
</dbReference>
<dbReference type="PROSITE" id="PS51186">
    <property type="entry name" value="GNAT"/>
    <property type="match status" value="1"/>
</dbReference>
<reference evidence="2 3" key="1">
    <citation type="submission" date="2019-08" db="EMBL/GenBank/DDBJ databases">
        <title>In-depth cultivation of the pig gut microbiome towards novel bacterial diversity and tailored functional studies.</title>
        <authorList>
            <person name="Wylensek D."/>
            <person name="Hitch T.C.A."/>
            <person name="Clavel T."/>
        </authorList>
    </citation>
    <scope>NUCLEOTIDE SEQUENCE [LARGE SCALE GENOMIC DNA]</scope>
    <source>
        <strain evidence="2 3">WCA3-601-WT-6J</strain>
    </source>
</reference>
<evidence type="ECO:0000259" key="1">
    <source>
        <dbReference type="PROSITE" id="PS51186"/>
    </source>
</evidence>
<proteinExistence type="predicted"/>
<dbReference type="InterPro" id="IPR016181">
    <property type="entry name" value="Acyl_CoA_acyltransferase"/>
</dbReference>
<dbReference type="Gene3D" id="3.40.630.30">
    <property type="match status" value="1"/>
</dbReference>
<keyword evidence="2" id="KW-0808">Transferase</keyword>
<accession>A0A6I2U514</accession>
<organism evidence="2 3">
    <name type="scientific">Ruthenibacterium lactatiformans</name>
    <dbReference type="NCBI Taxonomy" id="1550024"/>
    <lineage>
        <taxon>Bacteria</taxon>
        <taxon>Bacillati</taxon>
        <taxon>Bacillota</taxon>
        <taxon>Clostridia</taxon>
        <taxon>Eubacteriales</taxon>
        <taxon>Oscillospiraceae</taxon>
        <taxon>Ruthenibacterium</taxon>
    </lineage>
</organism>
<dbReference type="GO" id="GO:0016747">
    <property type="term" value="F:acyltransferase activity, transferring groups other than amino-acyl groups"/>
    <property type="evidence" value="ECO:0007669"/>
    <property type="project" value="InterPro"/>
</dbReference>
<dbReference type="EMBL" id="VUNJ01000015">
    <property type="protein sequence ID" value="MST92817.1"/>
    <property type="molecule type" value="Genomic_DNA"/>
</dbReference>
<dbReference type="AlphaFoldDB" id="A0A6I2U514"/>
<evidence type="ECO:0000313" key="2">
    <source>
        <dbReference type="EMBL" id="MST92817.1"/>
    </source>
</evidence>
<feature type="domain" description="N-acetyltransferase" evidence="1">
    <location>
        <begin position="216"/>
        <end position="336"/>
    </location>
</feature>
<sequence length="336" mass="36746">MWATAQKPRALWQSSLSVSRACMRAVCSAAITCLWMPRARRPAFAETCAATSTASKATCPPRKWKSSRARSGKQMQKCDIRPPVRGEERFSPARTAFPVIRIKGGRIVTAEEYLAAEPVGNADLLEMLRRGTADVLYCTQHALAMHERASGAAVLCAETEREARAALAHLPRTGLYVAHGALCARLLREETGCTGGQKCRQARYLRPVPPAPVPGVELRILDESHTDLVFEHYHMAPGRDYVAERLAAGAMTGAFLDGVLAGFIGIHEEGSIGMLEVLPAYRRRGLGYALEAGAIRRALKEGAIPYCQVIEGNTASMELQKKLGLEFSDGFVYWLF</sequence>
<dbReference type="CDD" id="cd04301">
    <property type="entry name" value="NAT_SF"/>
    <property type="match status" value="1"/>
</dbReference>
<name>A0A6I2U514_9FIRM</name>
<evidence type="ECO:0000313" key="3">
    <source>
        <dbReference type="Proteomes" id="UP000431913"/>
    </source>
</evidence>
<gene>
    <name evidence="2" type="ORF">FYJ76_12905</name>
</gene>
<protein>
    <submittedName>
        <fullName evidence="2">GNAT family N-acetyltransferase</fullName>
    </submittedName>
</protein>
<dbReference type="Pfam" id="PF00583">
    <property type="entry name" value="Acetyltransf_1"/>
    <property type="match status" value="1"/>
</dbReference>